<feature type="transmembrane region" description="Helical" evidence="4">
    <location>
        <begin position="1608"/>
        <end position="1631"/>
    </location>
</feature>
<sequence length="1773" mass="197045">MNHEFYCFCVLCLLPLVLSGNCDDAFQYTHDSSLTFQGHSCCISGYELFFYEKSEIISGNTVKASVFVLKSKTTNPYDASGQFANKILPITISGYSGFRGLQAYADTGANKFIVVGQHIYESKFFPAFCAITPGNPPSFEVKYIPLETNSDDGLTTRRETNVRLLKPFTSIGHFCIFHFAGHLYPSTYENMFINKVNTSTLQTDAASYLVGSYNDGTNIEGTKFIPMVLAGSIILSDNTIVSLSYISPGSNSIYFPAGFYIWIGNFTHKTQELTAIQSQNFNFAGLDGVNTPSGERALIYGSIWYSSESVHQLFYTLISPVDNIGNSSVVYSMSRLTTSDGEVFFYQNDNAEGFLVTKSQNNVILRFNISDGAEINVYYSSVLHGDSFISSYNSTLYYHRVAMDPYIVSKFSESDGNSCLGQWVVHPSTGTAQLNEDRFFYESPRSIDIGPVSTMYATLSVGYAISDYQEVGLYQEYSCGSYSEVSPNPLATEIDSFNKSCAESIETSRAFDIAIESKYSATCTLNSTQMFARSVFYTNIVWDSSDNPVTWASISPEGAFAVSNIPCSIQGVNIVKFLTNIGEIGEYNITVQINVTGPPPQINQTVVDQQTTALNTDITYDVSQMFKNLDGHPSVLVYSATLSDGSPLPSWAIFDASTKVFIFDASATNTATIKLICTNDLNYNATQEFIASIINNLPQVVSPMGTVTHEDNITFTETFNLTEVFNEVDPNQVLTYQIVSSPAPPSFVSATISTNNILTVSGCASVSDVGGTHRVQVNALDGFDLISDILTIVITENKSPNIPSGIQTSLIGYEDTPSFTTFPAFTDDEGNPISYNVINADGSALNNSWINFDPTTRNLSYTPFGDLFGPIMLKLIARDDYNDPVVVDITLQLNYRPRDNPIILDRNGEFMVKEFSYYEIPNTIISHYEPISTYWVTLNDGFTPPPSWLTISDPHSSASGNFEFFGTYPTSTHEVIILRLYARDSLNREGFATITIESKFYCHNSCQTCNGPDIDDCLACQPEYFKYQTMCKTVCPDGYYGDTSDNSCQPCNSACGKCTGPTDLDCTECKSNSTHLYSEYNGQCVDPCPAKLYKNVNSLKCEECHPFCLSCYGPLSTQCTACNTNNRYVLTDPNTCMYLTCPEQYYYDKTSQDCQPCHKNCKECSGPNSEECLSCPFSRFLNQPTGTCLLCTEINSGLYFESLSNTCIEQCGKGYNLGFIECDDGNNADGDGCSSQCTVETNWSCDGGNQYRPDLCASVIVPIAELASINQYSSLASVLLNEKVTFGEYNEGDISIDIEGPLAPYEFKFYINPATDYVPGEINIKFKIQFEFLSSLLGDHHETIIVTFNNPEMFIDLDGNSLSNKQTTITIPFFKQVLSEEEKKATNTQSGASILSLLLAFGSSTAISVIFGSKIEATWLLFGCIQLMSFVPLFNVNLPGNFREFSKNLAILHGEPGGIPNLFESTVNTTGLQPFNKYFETMGFKTELLVMNSGRKIELWIIMFFSMGISFILFDLWSESRIGKIVRMIDTKIRYGFLIRSVSQFYLSLFLCSVLNLYIISWSGTNVNYFNNFCALVGMFAVIYVPIKSFNIIYKAGDLNSKTFKKRYKTIISGLKTSGPMCFQFVSIFYFRRGVYASILVLLYSTPLLQIMSASILTVAMACYLIIVKPYESSLSTFLSISNEFLLILMIFGSFRFVNPVMTPTESRIIGKVFIGVLISTIFLNWASIIFQGIKTFLQNKRRKKKIDHIMKLKEANDWYSVKSITKLKSNSS</sequence>
<dbReference type="SMART" id="SM00261">
    <property type="entry name" value="FU"/>
    <property type="match status" value="4"/>
</dbReference>
<dbReference type="Proteomes" id="UP001295684">
    <property type="component" value="Unassembled WGS sequence"/>
</dbReference>
<dbReference type="GO" id="GO:0016020">
    <property type="term" value="C:membrane"/>
    <property type="evidence" value="ECO:0007669"/>
    <property type="project" value="InterPro"/>
</dbReference>
<feature type="transmembrane region" description="Helical" evidence="4">
    <location>
        <begin position="1497"/>
        <end position="1517"/>
    </location>
</feature>
<evidence type="ECO:0000256" key="1">
    <source>
        <dbReference type="ARBA" id="ARBA00022729"/>
    </source>
</evidence>
<keyword evidence="1 5" id="KW-0732">Signal</keyword>
<keyword evidence="8" id="KW-1185">Reference proteome</keyword>
<feature type="transmembrane region" description="Helical" evidence="4">
    <location>
        <begin position="1675"/>
        <end position="1697"/>
    </location>
</feature>
<feature type="transmembrane region" description="Helical" evidence="4">
    <location>
        <begin position="1537"/>
        <end position="1563"/>
    </location>
</feature>
<evidence type="ECO:0000256" key="2">
    <source>
        <dbReference type="ARBA" id="ARBA00022737"/>
    </source>
</evidence>
<name>A0AAD1UAU9_EUPCR</name>
<keyword evidence="4" id="KW-0472">Membrane</keyword>
<feature type="transmembrane region" description="Helical" evidence="4">
    <location>
        <begin position="1709"/>
        <end position="1734"/>
    </location>
</feature>
<dbReference type="Gene3D" id="2.60.40.10">
    <property type="entry name" value="Immunoglobulins"/>
    <property type="match status" value="2"/>
</dbReference>
<feature type="transmembrane region" description="Helical" evidence="4">
    <location>
        <begin position="1651"/>
        <end position="1668"/>
    </location>
</feature>
<keyword evidence="3" id="KW-1015">Disulfide bond</keyword>
<feature type="chain" id="PRO_5041965320" description="Dystroglycan-type cadherin-like domain-containing protein" evidence="5">
    <location>
        <begin position="20"/>
        <end position="1773"/>
    </location>
</feature>
<comment type="caution">
    <text evidence="7">The sequence shown here is derived from an EMBL/GenBank/DDBJ whole genome shotgun (WGS) entry which is preliminary data.</text>
</comment>
<dbReference type="InterPro" id="IPR009030">
    <property type="entry name" value="Growth_fac_rcpt_cys_sf"/>
</dbReference>
<dbReference type="InterPro" id="IPR011936">
    <property type="entry name" value="Myxo_disulph_rpt"/>
</dbReference>
<keyword evidence="4" id="KW-1133">Transmembrane helix</keyword>
<organism evidence="7 8">
    <name type="scientific">Euplotes crassus</name>
    <dbReference type="NCBI Taxonomy" id="5936"/>
    <lineage>
        <taxon>Eukaryota</taxon>
        <taxon>Sar</taxon>
        <taxon>Alveolata</taxon>
        <taxon>Ciliophora</taxon>
        <taxon>Intramacronucleata</taxon>
        <taxon>Spirotrichea</taxon>
        <taxon>Hypotrichia</taxon>
        <taxon>Euplotida</taxon>
        <taxon>Euplotidae</taxon>
        <taxon>Moneuplotes</taxon>
    </lineage>
</organism>
<dbReference type="GO" id="GO:0005509">
    <property type="term" value="F:calcium ion binding"/>
    <property type="evidence" value="ECO:0007669"/>
    <property type="project" value="InterPro"/>
</dbReference>
<feature type="signal peptide" evidence="5">
    <location>
        <begin position="1"/>
        <end position="19"/>
    </location>
</feature>
<evidence type="ECO:0000313" key="7">
    <source>
        <dbReference type="EMBL" id="CAI2365637.1"/>
    </source>
</evidence>
<dbReference type="NCBIfam" id="TIGR02232">
    <property type="entry name" value="myxo_disulf_rpt"/>
    <property type="match status" value="1"/>
</dbReference>
<dbReference type="SMART" id="SM00736">
    <property type="entry name" value="CADG"/>
    <property type="match status" value="2"/>
</dbReference>
<evidence type="ECO:0000313" key="8">
    <source>
        <dbReference type="Proteomes" id="UP001295684"/>
    </source>
</evidence>
<dbReference type="SUPFAM" id="SSF49313">
    <property type="entry name" value="Cadherin-like"/>
    <property type="match status" value="2"/>
</dbReference>
<protein>
    <recommendedName>
        <fullName evidence="6">Dystroglycan-type cadherin-like domain-containing protein</fullName>
    </recommendedName>
</protein>
<evidence type="ECO:0000256" key="5">
    <source>
        <dbReference type="SAM" id="SignalP"/>
    </source>
</evidence>
<dbReference type="Gene3D" id="2.10.220.10">
    <property type="entry name" value="Hormone Receptor, Insulin-like Growth Factor Receptor 1, Chain A, domain 2"/>
    <property type="match status" value="2"/>
</dbReference>
<feature type="transmembrane region" description="Helical" evidence="4">
    <location>
        <begin position="1569"/>
        <end position="1587"/>
    </location>
</feature>
<evidence type="ECO:0000256" key="4">
    <source>
        <dbReference type="SAM" id="Phobius"/>
    </source>
</evidence>
<evidence type="ECO:0000256" key="3">
    <source>
        <dbReference type="ARBA" id="ARBA00023157"/>
    </source>
</evidence>
<reference evidence="7" key="1">
    <citation type="submission" date="2023-07" db="EMBL/GenBank/DDBJ databases">
        <authorList>
            <consortium name="AG Swart"/>
            <person name="Singh M."/>
            <person name="Singh A."/>
            <person name="Seah K."/>
            <person name="Emmerich C."/>
        </authorList>
    </citation>
    <scope>NUCLEOTIDE SEQUENCE</scope>
    <source>
        <strain evidence="7">DP1</strain>
    </source>
</reference>
<dbReference type="InterPro" id="IPR015919">
    <property type="entry name" value="Cadherin-like_sf"/>
</dbReference>
<dbReference type="EMBL" id="CAMPGE010006751">
    <property type="protein sequence ID" value="CAI2365637.1"/>
    <property type="molecule type" value="Genomic_DNA"/>
</dbReference>
<keyword evidence="2" id="KW-0677">Repeat</keyword>
<evidence type="ECO:0000259" key="6">
    <source>
        <dbReference type="SMART" id="SM00736"/>
    </source>
</evidence>
<dbReference type="SUPFAM" id="SSF57184">
    <property type="entry name" value="Growth factor receptor domain"/>
    <property type="match status" value="2"/>
</dbReference>
<dbReference type="PANTHER" id="PTHR38934:SF6">
    <property type="entry name" value="CHROMOSOME UNDETERMINED SCAFFOLD_176, WHOLE GENOME SHOTGUN SEQUENCE"/>
    <property type="match status" value="1"/>
</dbReference>
<accession>A0AAD1UAU9</accession>
<gene>
    <name evidence="7" type="ORF">ECRASSUSDP1_LOCUS6946</name>
</gene>
<feature type="domain" description="Dystroglycan-type cadherin-like" evidence="6">
    <location>
        <begin position="601"/>
        <end position="698"/>
    </location>
</feature>
<dbReference type="InterPro" id="IPR006644">
    <property type="entry name" value="Cadg"/>
</dbReference>
<dbReference type="CDD" id="cd00064">
    <property type="entry name" value="FU"/>
    <property type="match status" value="4"/>
</dbReference>
<feature type="domain" description="Dystroglycan-type cadherin-like" evidence="6">
    <location>
        <begin position="805"/>
        <end position="901"/>
    </location>
</feature>
<keyword evidence="4" id="KW-0812">Transmembrane</keyword>
<proteinExistence type="predicted"/>
<dbReference type="InterPro" id="IPR013783">
    <property type="entry name" value="Ig-like_fold"/>
</dbReference>
<dbReference type="InterPro" id="IPR006212">
    <property type="entry name" value="Furin_repeat"/>
</dbReference>
<dbReference type="Pfam" id="PF13948">
    <property type="entry name" value="DUF4215"/>
    <property type="match status" value="1"/>
</dbReference>
<dbReference type="PANTHER" id="PTHR38934">
    <property type="entry name" value="HYPHALLY REGULATED CELL WALL PROTEIN 1"/>
    <property type="match status" value="1"/>
</dbReference>